<feature type="transmembrane region" description="Helical" evidence="1">
    <location>
        <begin position="39"/>
        <end position="58"/>
    </location>
</feature>
<evidence type="ECO:0000313" key="3">
    <source>
        <dbReference type="Proteomes" id="UP000253918"/>
    </source>
</evidence>
<dbReference type="AlphaFoldDB" id="A0A369VPB0"/>
<sequence>MLDTHTLLVTQDRPSGPLLLIEDAPVVADAAQTQTVGTVIGQILGFALVIALGVYMTLAI</sequence>
<proteinExistence type="predicted"/>
<name>A0A369VPB0_9SPHN</name>
<keyword evidence="1" id="KW-1133">Transmembrane helix</keyword>
<comment type="caution">
    <text evidence="2">The sequence shown here is derived from an EMBL/GenBank/DDBJ whole genome shotgun (WGS) entry which is preliminary data.</text>
</comment>
<keyword evidence="3" id="KW-1185">Reference proteome</keyword>
<dbReference type="RefSeq" id="WP_114688898.1">
    <property type="nucleotide sequence ID" value="NZ_QQNB01000005.1"/>
</dbReference>
<dbReference type="Proteomes" id="UP000253918">
    <property type="component" value="Unassembled WGS sequence"/>
</dbReference>
<protein>
    <submittedName>
        <fullName evidence="2">Uncharacterized protein</fullName>
    </submittedName>
</protein>
<gene>
    <name evidence="2" type="ORF">DVW87_16400</name>
</gene>
<accession>A0A369VPB0</accession>
<evidence type="ECO:0000313" key="2">
    <source>
        <dbReference type="EMBL" id="RDE04224.1"/>
    </source>
</evidence>
<reference evidence="2 3" key="1">
    <citation type="submission" date="2018-07" db="EMBL/GenBank/DDBJ databases">
        <title>a novel species of Sphingomonas isolated from the rhizosphere soil of Araceae plant.</title>
        <authorList>
            <person name="Zhiyong W."/>
            <person name="Qinglan Z."/>
            <person name="Zhiwei F."/>
            <person name="Ding X."/>
            <person name="Gejiao W."/>
            <person name="Shixue Z."/>
        </authorList>
    </citation>
    <scope>NUCLEOTIDE SEQUENCE [LARGE SCALE GENOMIC DNA]</scope>
    <source>
        <strain evidence="2 3">WZY 27</strain>
    </source>
</reference>
<keyword evidence="1" id="KW-0472">Membrane</keyword>
<evidence type="ECO:0000256" key="1">
    <source>
        <dbReference type="SAM" id="Phobius"/>
    </source>
</evidence>
<dbReference type="OrthoDB" id="7575807at2"/>
<organism evidence="2 3">
    <name type="scientific">Sphingomonas aracearum</name>
    <dbReference type="NCBI Taxonomy" id="2283317"/>
    <lineage>
        <taxon>Bacteria</taxon>
        <taxon>Pseudomonadati</taxon>
        <taxon>Pseudomonadota</taxon>
        <taxon>Alphaproteobacteria</taxon>
        <taxon>Sphingomonadales</taxon>
        <taxon>Sphingomonadaceae</taxon>
        <taxon>Sphingomonas</taxon>
    </lineage>
</organism>
<dbReference type="EMBL" id="QQNB01000005">
    <property type="protein sequence ID" value="RDE04224.1"/>
    <property type="molecule type" value="Genomic_DNA"/>
</dbReference>
<keyword evidence="1" id="KW-0812">Transmembrane</keyword>